<dbReference type="EMBL" id="BSNL01000001">
    <property type="protein sequence ID" value="GLQ27363.1"/>
    <property type="molecule type" value="Genomic_DNA"/>
</dbReference>
<gene>
    <name evidence="9" type="ORF">GCM10007927_21660</name>
</gene>
<keyword evidence="6 7" id="KW-0961">Cell wall biogenesis/degradation</keyword>
<evidence type="ECO:0000256" key="5">
    <source>
        <dbReference type="ARBA" id="ARBA00022984"/>
    </source>
</evidence>
<dbReference type="Pfam" id="PF03734">
    <property type="entry name" value="YkuD"/>
    <property type="match status" value="1"/>
</dbReference>
<keyword evidence="5 7" id="KW-0573">Peptidoglycan synthesis</keyword>
<keyword evidence="3" id="KW-0808">Transferase</keyword>
<sequence length="246" mass="27782">MRKRTVFLFSLCVLAAAYFVYPKVKTFLPQLVGSSADIAEVRQRVLPNLSASLIDAGLEIGSPAFIRVFKEERLLEIWLQGNSSYQLFKTYQICNYSGDLGPKIKEGDRQSPEGFYKVDKAALNPNSSYHLSFNLGFPNAYDQAHSRTGSFLMIHGDCVSVGCYAMTNEGIEEIYLITEAALNAGQAHVPVHAFPFKMTSERLYKEREAAWFEYWENLKVGYDFFEQGYVPPAVSVTDQEYVFRAG</sequence>
<reference evidence="9" key="1">
    <citation type="journal article" date="2014" name="Int. J. Syst. Evol. Microbiol.">
        <title>Complete genome of a new Firmicutes species belonging to the dominant human colonic microbiota ('Ruminococcus bicirculans') reveals two chromosomes and a selective capacity to utilize plant glucans.</title>
        <authorList>
            <consortium name="NISC Comparative Sequencing Program"/>
            <person name="Wegmann U."/>
            <person name="Louis P."/>
            <person name="Goesmann A."/>
            <person name="Henrissat B."/>
            <person name="Duncan S.H."/>
            <person name="Flint H.J."/>
        </authorList>
    </citation>
    <scope>NUCLEOTIDE SEQUENCE</scope>
    <source>
        <strain evidence="9">NBRC 109915</strain>
    </source>
</reference>
<dbReference type="SUPFAM" id="SSF141523">
    <property type="entry name" value="L,D-transpeptidase catalytic domain-like"/>
    <property type="match status" value="1"/>
</dbReference>
<keyword evidence="4 7" id="KW-0133">Cell shape</keyword>
<evidence type="ECO:0000256" key="7">
    <source>
        <dbReference type="PROSITE-ProRule" id="PRU01373"/>
    </source>
</evidence>
<feature type="active site" description="Nucleophile" evidence="7">
    <location>
        <position position="163"/>
    </location>
</feature>
<evidence type="ECO:0000256" key="3">
    <source>
        <dbReference type="ARBA" id="ARBA00022679"/>
    </source>
</evidence>
<accession>A0ABQ5VJQ8</accession>
<dbReference type="PANTHER" id="PTHR36699">
    <property type="entry name" value="LD-TRANSPEPTIDASE"/>
    <property type="match status" value="1"/>
</dbReference>
<dbReference type="PANTHER" id="PTHR36699:SF1">
    <property type="entry name" value="L,D-TRANSPEPTIDASE YAFK-RELATED"/>
    <property type="match status" value="1"/>
</dbReference>
<proteinExistence type="inferred from homology"/>
<evidence type="ECO:0000313" key="10">
    <source>
        <dbReference type="Proteomes" id="UP001161388"/>
    </source>
</evidence>
<comment type="similarity">
    <text evidence="2">Belongs to the YkuD family.</text>
</comment>
<evidence type="ECO:0000259" key="8">
    <source>
        <dbReference type="PROSITE" id="PS52029"/>
    </source>
</evidence>
<evidence type="ECO:0000256" key="6">
    <source>
        <dbReference type="ARBA" id="ARBA00023316"/>
    </source>
</evidence>
<reference evidence="9" key="2">
    <citation type="submission" date="2023-01" db="EMBL/GenBank/DDBJ databases">
        <title>Draft genome sequence of Sulfitobacter pacificus strain NBRC 109915.</title>
        <authorList>
            <person name="Sun Q."/>
            <person name="Mori K."/>
        </authorList>
    </citation>
    <scope>NUCLEOTIDE SEQUENCE</scope>
    <source>
        <strain evidence="9">NBRC 109915</strain>
    </source>
</reference>
<keyword evidence="10" id="KW-1185">Reference proteome</keyword>
<comment type="pathway">
    <text evidence="1 7">Cell wall biogenesis; peptidoglycan biosynthesis.</text>
</comment>
<protein>
    <recommendedName>
        <fullName evidence="8">L,D-TPase catalytic domain-containing protein</fullName>
    </recommendedName>
</protein>
<evidence type="ECO:0000256" key="2">
    <source>
        <dbReference type="ARBA" id="ARBA00005992"/>
    </source>
</evidence>
<dbReference type="InterPro" id="IPR005490">
    <property type="entry name" value="LD_TPept_cat_dom"/>
</dbReference>
<dbReference type="Proteomes" id="UP001161388">
    <property type="component" value="Unassembled WGS sequence"/>
</dbReference>
<organism evidence="9 10">
    <name type="scientific">Sulfitobacter pacificus</name>
    <dbReference type="NCBI Taxonomy" id="1499314"/>
    <lineage>
        <taxon>Bacteria</taxon>
        <taxon>Pseudomonadati</taxon>
        <taxon>Pseudomonadota</taxon>
        <taxon>Alphaproteobacteria</taxon>
        <taxon>Rhodobacterales</taxon>
        <taxon>Roseobacteraceae</taxon>
        <taxon>Sulfitobacter</taxon>
    </lineage>
</organism>
<feature type="domain" description="L,D-TPase catalytic" evidence="8">
    <location>
        <begin position="64"/>
        <end position="194"/>
    </location>
</feature>
<comment type="caution">
    <text evidence="9">The sequence shown here is derived from an EMBL/GenBank/DDBJ whole genome shotgun (WGS) entry which is preliminary data.</text>
</comment>
<evidence type="ECO:0000256" key="1">
    <source>
        <dbReference type="ARBA" id="ARBA00004752"/>
    </source>
</evidence>
<dbReference type="PROSITE" id="PS52029">
    <property type="entry name" value="LD_TPASE"/>
    <property type="match status" value="1"/>
</dbReference>
<dbReference type="RefSeq" id="WP_284373314.1">
    <property type="nucleotide sequence ID" value="NZ_BSNL01000001.1"/>
</dbReference>
<evidence type="ECO:0000313" key="9">
    <source>
        <dbReference type="EMBL" id="GLQ27363.1"/>
    </source>
</evidence>
<feature type="active site" description="Proton donor/acceptor" evidence="7">
    <location>
        <position position="155"/>
    </location>
</feature>
<evidence type="ECO:0000256" key="4">
    <source>
        <dbReference type="ARBA" id="ARBA00022960"/>
    </source>
</evidence>
<dbReference type="InterPro" id="IPR038063">
    <property type="entry name" value="Transpep_catalytic_dom"/>
</dbReference>
<name>A0ABQ5VJQ8_9RHOB</name>
<dbReference type="CDD" id="cd16913">
    <property type="entry name" value="YkuD_like"/>
    <property type="match status" value="1"/>
</dbReference>